<dbReference type="SUPFAM" id="SSF52172">
    <property type="entry name" value="CheY-like"/>
    <property type="match status" value="1"/>
</dbReference>
<dbReference type="Gene3D" id="3.40.50.2300">
    <property type="match status" value="1"/>
</dbReference>
<dbReference type="InterPro" id="IPR036388">
    <property type="entry name" value="WH-like_DNA-bd_sf"/>
</dbReference>
<evidence type="ECO:0000256" key="7">
    <source>
        <dbReference type="PROSITE-ProRule" id="PRU01091"/>
    </source>
</evidence>
<feature type="domain" description="Response regulatory" evidence="8">
    <location>
        <begin position="13"/>
        <end position="127"/>
    </location>
</feature>
<organism evidence="10 11">
    <name type="scientific">Campylobacter suis</name>
    <dbReference type="NCBI Taxonomy" id="2790657"/>
    <lineage>
        <taxon>Bacteria</taxon>
        <taxon>Pseudomonadati</taxon>
        <taxon>Campylobacterota</taxon>
        <taxon>Epsilonproteobacteria</taxon>
        <taxon>Campylobacterales</taxon>
        <taxon>Campylobacteraceae</taxon>
        <taxon>Campylobacter</taxon>
    </lineage>
</organism>
<dbReference type="EMBL" id="CAJHOE010000001">
    <property type="protein sequence ID" value="CAD7287353.1"/>
    <property type="molecule type" value="Genomic_DNA"/>
</dbReference>
<dbReference type="SMART" id="SM00448">
    <property type="entry name" value="REC"/>
    <property type="match status" value="1"/>
</dbReference>
<keyword evidence="3" id="KW-0805">Transcription regulation</keyword>
<reference evidence="10 11" key="1">
    <citation type="submission" date="2020-11" db="EMBL/GenBank/DDBJ databases">
        <authorList>
            <person name="Peeters C."/>
        </authorList>
    </citation>
    <scope>NUCLEOTIDE SEQUENCE [LARGE SCALE GENOMIC DNA]</scope>
    <source>
        <strain evidence="10 11">LMG 8286</strain>
    </source>
</reference>
<dbReference type="InterPro" id="IPR011006">
    <property type="entry name" value="CheY-like_superfamily"/>
</dbReference>
<dbReference type="SMART" id="SM00862">
    <property type="entry name" value="Trans_reg_C"/>
    <property type="match status" value="1"/>
</dbReference>
<dbReference type="CDD" id="cd00156">
    <property type="entry name" value="REC"/>
    <property type="match status" value="1"/>
</dbReference>
<dbReference type="InterPro" id="IPR001789">
    <property type="entry name" value="Sig_transdc_resp-reg_receiver"/>
</dbReference>
<accession>A0ABN7K4A5</accession>
<keyword evidence="1 6" id="KW-0597">Phosphoprotein</keyword>
<evidence type="ECO:0000256" key="4">
    <source>
        <dbReference type="ARBA" id="ARBA00023125"/>
    </source>
</evidence>
<keyword evidence="11" id="KW-1185">Reference proteome</keyword>
<dbReference type="Proteomes" id="UP000789359">
    <property type="component" value="Unassembled WGS sequence"/>
</dbReference>
<evidence type="ECO:0000256" key="5">
    <source>
        <dbReference type="ARBA" id="ARBA00023163"/>
    </source>
</evidence>
<dbReference type="InterPro" id="IPR001867">
    <property type="entry name" value="OmpR/PhoB-type_DNA-bd"/>
</dbReference>
<evidence type="ECO:0000259" key="8">
    <source>
        <dbReference type="PROSITE" id="PS50110"/>
    </source>
</evidence>
<feature type="modified residue" description="4-aspartylphosphate" evidence="6">
    <location>
        <position position="62"/>
    </location>
</feature>
<evidence type="ECO:0000259" key="9">
    <source>
        <dbReference type="PROSITE" id="PS51755"/>
    </source>
</evidence>
<dbReference type="PANTHER" id="PTHR48111:SF1">
    <property type="entry name" value="TWO-COMPONENT RESPONSE REGULATOR ORR33"/>
    <property type="match status" value="1"/>
</dbReference>
<protein>
    <submittedName>
        <fullName evidence="10">Response regulator MprA</fullName>
    </submittedName>
</protein>
<dbReference type="RefSeq" id="WP_230056689.1">
    <property type="nucleotide sequence ID" value="NZ_CAJHOE010000001.1"/>
</dbReference>
<dbReference type="PANTHER" id="PTHR48111">
    <property type="entry name" value="REGULATOR OF RPOS"/>
    <property type="match status" value="1"/>
</dbReference>
<keyword evidence="4 7" id="KW-0238">DNA-binding</keyword>
<keyword evidence="2" id="KW-0902">Two-component regulatory system</keyword>
<comment type="caution">
    <text evidence="10">The sequence shown here is derived from an EMBL/GenBank/DDBJ whole genome shotgun (WGS) entry which is preliminary data.</text>
</comment>
<evidence type="ECO:0000313" key="11">
    <source>
        <dbReference type="Proteomes" id="UP000789359"/>
    </source>
</evidence>
<feature type="DNA-binding region" description="OmpR/PhoB-type" evidence="7">
    <location>
        <begin position="135"/>
        <end position="221"/>
    </location>
</feature>
<dbReference type="PROSITE" id="PS50110">
    <property type="entry name" value="RESPONSE_REGULATORY"/>
    <property type="match status" value="1"/>
</dbReference>
<gene>
    <name evidence="10" type="primary">mprA_1</name>
    <name evidence="10" type="ORF">LMG8286_00947</name>
</gene>
<dbReference type="PROSITE" id="PS51755">
    <property type="entry name" value="OMPR_PHOB"/>
    <property type="match status" value="1"/>
</dbReference>
<dbReference type="Gene3D" id="1.10.10.10">
    <property type="entry name" value="Winged helix-like DNA-binding domain superfamily/Winged helix DNA-binding domain"/>
    <property type="match status" value="1"/>
</dbReference>
<proteinExistence type="predicted"/>
<sequence>MYSKIKEILKDVRLLVVDDDDMLRQSLEVSLKSYVSEIFLCKNAADALECFKKNSPNLILSDIQMPKINGIQMAQIIRKDDENVPIIFLTAFDSDENMLGALELKSQAVLKKPFDKRELVMSLSFAANKFQNDFASVNLQNGFTFNAMTMELFKDHELVALTKKEQKLLHLLLKNQSRMVNFEMIENYVWCSDGCTPDTIRNFVHKLRKKLYPELIQSCHG</sequence>
<evidence type="ECO:0000313" key="10">
    <source>
        <dbReference type="EMBL" id="CAD7287353.1"/>
    </source>
</evidence>
<evidence type="ECO:0000256" key="1">
    <source>
        <dbReference type="ARBA" id="ARBA00022553"/>
    </source>
</evidence>
<keyword evidence="5" id="KW-0804">Transcription</keyword>
<feature type="domain" description="OmpR/PhoB-type" evidence="9">
    <location>
        <begin position="135"/>
        <end position="221"/>
    </location>
</feature>
<dbReference type="Pfam" id="PF00072">
    <property type="entry name" value="Response_reg"/>
    <property type="match status" value="1"/>
</dbReference>
<name>A0ABN7K4A5_9BACT</name>
<dbReference type="InterPro" id="IPR039420">
    <property type="entry name" value="WalR-like"/>
</dbReference>
<evidence type="ECO:0000256" key="6">
    <source>
        <dbReference type="PROSITE-ProRule" id="PRU00169"/>
    </source>
</evidence>
<evidence type="ECO:0000256" key="2">
    <source>
        <dbReference type="ARBA" id="ARBA00023012"/>
    </source>
</evidence>
<dbReference type="Pfam" id="PF00486">
    <property type="entry name" value="Trans_reg_C"/>
    <property type="match status" value="1"/>
</dbReference>
<dbReference type="CDD" id="cd00383">
    <property type="entry name" value="trans_reg_C"/>
    <property type="match status" value="1"/>
</dbReference>
<evidence type="ECO:0000256" key="3">
    <source>
        <dbReference type="ARBA" id="ARBA00023015"/>
    </source>
</evidence>